<reference evidence="1 2" key="1">
    <citation type="journal article" date="2014" name="Environ. Microbiol.">
        <title>The nitrate-ammonifying and nosZ-carrying bacterium Bacillus vireti is a potent source and sink for nitric and nitrous oxide under high nitrate conditions.</title>
        <authorList>
            <person name="Mania D."/>
            <person name="Heylen K."/>
            <person name="van Spanning R.J."/>
            <person name="Frostegard A."/>
        </authorList>
    </citation>
    <scope>NUCLEOTIDE SEQUENCE [LARGE SCALE GENOMIC DNA]</scope>
    <source>
        <strain evidence="1 2">LMG 21834</strain>
    </source>
</reference>
<protein>
    <submittedName>
        <fullName evidence="1">Uncharacterized protein</fullName>
    </submittedName>
</protein>
<evidence type="ECO:0000313" key="2">
    <source>
        <dbReference type="Proteomes" id="UP000018877"/>
    </source>
</evidence>
<evidence type="ECO:0000313" key="1">
    <source>
        <dbReference type="EMBL" id="ETI68748.1"/>
    </source>
</evidence>
<gene>
    <name evidence="1" type="ORF">BAVI_10949</name>
</gene>
<dbReference type="EMBL" id="ALAN01000061">
    <property type="protein sequence ID" value="ETI68748.1"/>
    <property type="molecule type" value="Genomic_DNA"/>
</dbReference>
<name>A0AB94IP89_9BACI</name>
<dbReference type="AlphaFoldDB" id="A0AB94IP89"/>
<sequence>MKGAMDVSSINSINPILMEFLHRSAVAKLPNQIREVYQFIESKENQLEEISFNETQFIHLMNERSPYKAAADHFSINISSIKDIMDDAQAKIDRVIKDRCDRIKWIDYTDTIRSKQGNKNNQWCFIFVS</sequence>
<comment type="caution">
    <text evidence="1">The sequence shown here is derived from an EMBL/GenBank/DDBJ whole genome shotgun (WGS) entry which is preliminary data.</text>
</comment>
<keyword evidence="2" id="KW-1185">Reference proteome</keyword>
<organism evidence="1 2">
    <name type="scientific">Neobacillus vireti LMG 21834</name>
    <dbReference type="NCBI Taxonomy" id="1131730"/>
    <lineage>
        <taxon>Bacteria</taxon>
        <taxon>Bacillati</taxon>
        <taxon>Bacillota</taxon>
        <taxon>Bacilli</taxon>
        <taxon>Bacillales</taxon>
        <taxon>Bacillaceae</taxon>
        <taxon>Neobacillus</taxon>
    </lineage>
</organism>
<accession>A0AB94IP89</accession>
<dbReference type="Proteomes" id="UP000018877">
    <property type="component" value="Unassembled WGS sequence"/>
</dbReference>
<proteinExistence type="predicted"/>